<evidence type="ECO:0000256" key="1">
    <source>
        <dbReference type="ARBA" id="ARBA00000382"/>
    </source>
</evidence>
<comment type="catalytic activity">
    <reaction evidence="1">
        <text>Hydrolysis of (1-&gt;3)-beta-D-glucosidic linkages in (1-&gt;3)-beta-D-glucans.</text>
        <dbReference type="EC" id="3.2.1.39"/>
    </reaction>
</comment>
<reference evidence="11 14" key="1">
    <citation type="journal article" date="2011" name="Nature">
        <title>The Medicago genome provides insight into the evolution of rhizobial symbioses.</title>
        <authorList>
            <person name="Young N.D."/>
            <person name="Debelle F."/>
            <person name="Oldroyd G.E."/>
            <person name="Geurts R."/>
            <person name="Cannon S.B."/>
            <person name="Udvardi M.K."/>
            <person name="Benedito V.A."/>
            <person name="Mayer K.F."/>
            <person name="Gouzy J."/>
            <person name="Schoof H."/>
            <person name="Van de Peer Y."/>
            <person name="Proost S."/>
            <person name="Cook D.R."/>
            <person name="Meyers B.C."/>
            <person name="Spannagl M."/>
            <person name="Cheung F."/>
            <person name="De Mita S."/>
            <person name="Krishnakumar V."/>
            <person name="Gundlach H."/>
            <person name="Zhou S."/>
            <person name="Mudge J."/>
            <person name="Bharti A.K."/>
            <person name="Murray J.D."/>
            <person name="Naoumkina M.A."/>
            <person name="Rosen B."/>
            <person name="Silverstein K.A."/>
            <person name="Tang H."/>
            <person name="Rombauts S."/>
            <person name="Zhao P.X."/>
            <person name="Zhou P."/>
            <person name="Barbe V."/>
            <person name="Bardou P."/>
            <person name="Bechner M."/>
            <person name="Bellec A."/>
            <person name="Berger A."/>
            <person name="Berges H."/>
            <person name="Bidwell S."/>
            <person name="Bisseling T."/>
            <person name="Choisne N."/>
            <person name="Couloux A."/>
            <person name="Denny R."/>
            <person name="Deshpande S."/>
            <person name="Dai X."/>
            <person name="Doyle J.J."/>
            <person name="Dudez A.M."/>
            <person name="Farmer A.D."/>
            <person name="Fouteau S."/>
            <person name="Franken C."/>
            <person name="Gibelin C."/>
            <person name="Gish J."/>
            <person name="Goldstein S."/>
            <person name="Gonzalez A.J."/>
            <person name="Green P.J."/>
            <person name="Hallab A."/>
            <person name="Hartog M."/>
            <person name="Hua A."/>
            <person name="Humphray S.J."/>
            <person name="Jeong D.H."/>
            <person name="Jing Y."/>
            <person name="Jocker A."/>
            <person name="Kenton S.M."/>
            <person name="Kim D.J."/>
            <person name="Klee K."/>
            <person name="Lai H."/>
            <person name="Lang C."/>
            <person name="Lin S."/>
            <person name="Macmil S.L."/>
            <person name="Magdelenat G."/>
            <person name="Matthews L."/>
            <person name="McCorrison J."/>
            <person name="Monaghan E.L."/>
            <person name="Mun J.H."/>
            <person name="Najar F.Z."/>
            <person name="Nicholson C."/>
            <person name="Noirot C."/>
            <person name="O'Bleness M."/>
            <person name="Paule C.R."/>
            <person name="Poulain J."/>
            <person name="Prion F."/>
            <person name="Qin B."/>
            <person name="Qu C."/>
            <person name="Retzel E.F."/>
            <person name="Riddle C."/>
            <person name="Sallet E."/>
            <person name="Samain S."/>
            <person name="Samson N."/>
            <person name="Sanders I."/>
            <person name="Saurat O."/>
            <person name="Scarpelli C."/>
            <person name="Schiex T."/>
            <person name="Segurens B."/>
            <person name="Severin A.J."/>
            <person name="Sherrier D.J."/>
            <person name="Shi R."/>
            <person name="Sims S."/>
            <person name="Singer S.R."/>
            <person name="Sinharoy S."/>
            <person name="Sterck L."/>
            <person name="Viollet A."/>
            <person name="Wang B.B."/>
            <person name="Wang K."/>
            <person name="Wang M."/>
            <person name="Wang X."/>
            <person name="Warfsmann J."/>
            <person name="Weissenbach J."/>
            <person name="White D.D."/>
            <person name="White J.D."/>
            <person name="Wiley G.B."/>
            <person name="Wincker P."/>
            <person name="Xing Y."/>
            <person name="Yang L."/>
            <person name="Yao Z."/>
            <person name="Ying F."/>
            <person name="Zhai J."/>
            <person name="Zhou L."/>
            <person name="Zuber A."/>
            <person name="Denarie J."/>
            <person name="Dixon R.A."/>
            <person name="May G.D."/>
            <person name="Schwartz D.C."/>
            <person name="Rogers J."/>
            <person name="Quetier F."/>
            <person name="Town C.D."/>
            <person name="Roe B.A."/>
        </authorList>
    </citation>
    <scope>NUCLEOTIDE SEQUENCE [LARGE SCALE GENOMIC DNA]</scope>
    <source>
        <strain evidence="11">A17</strain>
        <strain evidence="13 14">cv. Jemalong A17</strain>
    </source>
</reference>
<evidence type="ECO:0000256" key="5">
    <source>
        <dbReference type="ARBA" id="ARBA00023277"/>
    </source>
</evidence>
<organism evidence="11 14">
    <name type="scientific">Medicago truncatula</name>
    <name type="common">Barrel medic</name>
    <name type="synonym">Medicago tribuloides</name>
    <dbReference type="NCBI Taxonomy" id="3880"/>
    <lineage>
        <taxon>Eukaryota</taxon>
        <taxon>Viridiplantae</taxon>
        <taxon>Streptophyta</taxon>
        <taxon>Embryophyta</taxon>
        <taxon>Tracheophyta</taxon>
        <taxon>Spermatophyta</taxon>
        <taxon>Magnoliopsida</taxon>
        <taxon>eudicotyledons</taxon>
        <taxon>Gunneridae</taxon>
        <taxon>Pentapetalae</taxon>
        <taxon>rosids</taxon>
        <taxon>fabids</taxon>
        <taxon>Fabales</taxon>
        <taxon>Fabaceae</taxon>
        <taxon>Papilionoideae</taxon>
        <taxon>50 kb inversion clade</taxon>
        <taxon>NPAAA clade</taxon>
        <taxon>Hologalegina</taxon>
        <taxon>IRL clade</taxon>
        <taxon>Trifolieae</taxon>
        <taxon>Medicago</taxon>
    </lineage>
</organism>
<dbReference type="EMBL" id="CM001223">
    <property type="protein sequence ID" value="KEH21962.1"/>
    <property type="molecule type" value="Genomic_DNA"/>
</dbReference>
<feature type="domain" description="Glycosyl hydrolase family 81 C-terminal" evidence="9">
    <location>
        <begin position="272"/>
        <end position="611"/>
    </location>
</feature>
<dbReference type="GO" id="GO:0042973">
    <property type="term" value="F:glucan endo-1,3-beta-D-glucosidase activity"/>
    <property type="evidence" value="ECO:0007669"/>
    <property type="project" value="UniProtKB-EC"/>
</dbReference>
<proteinExistence type="inferred from homology"/>
<dbReference type="EMBL" id="PSQE01000004">
    <property type="protein sequence ID" value="RHN59874.1"/>
    <property type="molecule type" value="Genomic_DNA"/>
</dbReference>
<evidence type="ECO:0000256" key="8">
    <source>
        <dbReference type="ARBA" id="ARBA00023326"/>
    </source>
</evidence>
<evidence type="ECO:0000256" key="7">
    <source>
        <dbReference type="ARBA" id="ARBA00023316"/>
    </source>
</evidence>
<dbReference type="AlphaFoldDB" id="A0A072UK63"/>
<dbReference type="EnsemblPlants" id="KEH29453">
    <property type="protein sequence ID" value="KEH29453"/>
    <property type="gene ID" value="MTR_4g036905"/>
</dbReference>
<keyword evidence="7" id="KW-0961">Cell wall biogenesis/degradation</keyword>
<name>A0A072UK63_MEDTR</name>
<evidence type="ECO:0000256" key="2">
    <source>
        <dbReference type="ARBA" id="ARBA00010730"/>
    </source>
</evidence>
<comment type="similarity">
    <text evidence="2">Belongs to the glycosyl hydrolase 81 family.</text>
</comment>
<evidence type="ECO:0000256" key="6">
    <source>
        <dbReference type="ARBA" id="ARBA00023295"/>
    </source>
</evidence>
<dbReference type="EC" id="3.2.1.39" evidence="3"/>
<reference evidence="12" key="4">
    <citation type="journal article" date="2018" name="Nat. Plants">
        <title>Whole-genome landscape of Medicago truncatula symbiotic genes.</title>
        <authorList>
            <person name="Pecrix Y."/>
            <person name="Gamas P."/>
            <person name="Carrere S."/>
        </authorList>
    </citation>
    <scope>NUCLEOTIDE SEQUENCE</scope>
    <source>
        <tissue evidence="12">Leaves</tissue>
    </source>
</reference>
<reference evidence="13" key="3">
    <citation type="submission" date="2015-04" db="UniProtKB">
        <authorList>
            <consortium name="EnsemblPlants"/>
        </authorList>
    </citation>
    <scope>IDENTIFICATION</scope>
    <source>
        <strain evidence="13">cv. Jemalong A17</strain>
    </source>
</reference>
<keyword evidence="14" id="KW-1185">Reference proteome</keyword>
<dbReference type="GO" id="GO:0071555">
    <property type="term" value="P:cell wall organization"/>
    <property type="evidence" value="ECO:0007669"/>
    <property type="project" value="UniProtKB-KW"/>
</dbReference>
<evidence type="ECO:0000313" key="13">
    <source>
        <dbReference type="EnsemblPlants" id="KEH21962"/>
    </source>
</evidence>
<dbReference type="EnsemblPlants" id="KEH21962">
    <property type="protein sequence ID" value="KEH21962"/>
    <property type="gene ID" value="MTR_7g028445"/>
</dbReference>
<keyword evidence="6 12" id="KW-0326">Glycosidase</keyword>
<dbReference type="InterPro" id="IPR040720">
    <property type="entry name" value="GH81_C"/>
</dbReference>
<dbReference type="Pfam" id="PF17652">
    <property type="entry name" value="Glyco_hydro81C"/>
    <property type="match status" value="1"/>
</dbReference>
<protein>
    <recommendedName>
        <fullName evidence="3">glucan endo-1,3-beta-D-glucosidase</fullName>
        <ecNumber evidence="3">3.2.1.39</ecNumber>
    </recommendedName>
</protein>
<evidence type="ECO:0000313" key="14">
    <source>
        <dbReference type="Proteomes" id="UP000002051"/>
    </source>
</evidence>
<dbReference type="InterPro" id="IPR005200">
    <property type="entry name" value="Endo-beta-glucanase"/>
</dbReference>
<evidence type="ECO:0000313" key="11">
    <source>
        <dbReference type="EMBL" id="KEH29453.1"/>
    </source>
</evidence>
<dbReference type="PROSITE" id="PS52008">
    <property type="entry name" value="GH81"/>
    <property type="match status" value="1"/>
</dbReference>
<keyword evidence="4 11" id="KW-0378">Hydrolase</keyword>
<dbReference type="PANTHER" id="PTHR31983">
    <property type="entry name" value="ENDO-1,3(4)-BETA-GLUCANASE 1"/>
    <property type="match status" value="1"/>
</dbReference>
<reference evidence="11 14" key="2">
    <citation type="journal article" date="2014" name="BMC Genomics">
        <title>An improved genome release (version Mt4.0) for the model legume Medicago truncatula.</title>
        <authorList>
            <person name="Tang H."/>
            <person name="Krishnakumar V."/>
            <person name="Bidwell S."/>
            <person name="Rosen B."/>
            <person name="Chan A."/>
            <person name="Zhou S."/>
            <person name="Gentzbittel L."/>
            <person name="Childs K.L."/>
            <person name="Yandell M."/>
            <person name="Gundlach H."/>
            <person name="Mayer K.F."/>
            <person name="Schwartz D.C."/>
            <person name="Town C.D."/>
        </authorList>
    </citation>
    <scope>GENOME REANNOTATION</scope>
    <source>
        <strain evidence="11">A17</strain>
        <strain evidence="13 14">cv. Jemalong A17</strain>
    </source>
</reference>
<dbReference type="GO" id="GO:0000272">
    <property type="term" value="P:polysaccharide catabolic process"/>
    <property type="evidence" value="ECO:0007669"/>
    <property type="project" value="UniProtKB-KW"/>
</dbReference>
<accession>A0A072UK63</accession>
<evidence type="ECO:0000313" key="10">
    <source>
        <dbReference type="EMBL" id="KEH21962.1"/>
    </source>
</evidence>
<dbReference type="Proteomes" id="UP000265566">
    <property type="component" value="Chromosome 4"/>
</dbReference>
<keyword evidence="5" id="KW-0119">Carbohydrate metabolism</keyword>
<dbReference type="Gramene" id="rna22039">
    <property type="protein sequence ID" value="RHN59874.1"/>
    <property type="gene ID" value="gene22039"/>
</dbReference>
<dbReference type="GO" id="GO:0052861">
    <property type="term" value="F:endo-1,3(4)-beta-glucanase activity"/>
    <property type="evidence" value="ECO:0007669"/>
    <property type="project" value="InterPro"/>
</dbReference>
<keyword evidence="8" id="KW-0624">Polysaccharide degradation</keyword>
<dbReference type="Gene3D" id="2.70.98.30">
    <property type="entry name" value="Golgi alpha-mannosidase II, domain 4"/>
    <property type="match status" value="1"/>
</dbReference>
<evidence type="ECO:0000313" key="12">
    <source>
        <dbReference type="EMBL" id="RHN59874.1"/>
    </source>
</evidence>
<dbReference type="EMBL" id="CM001220">
    <property type="protein sequence ID" value="KEH29453.1"/>
    <property type="molecule type" value="Genomic_DNA"/>
</dbReference>
<dbReference type="Proteomes" id="UP000002051">
    <property type="component" value="Chromosome 4"/>
</dbReference>
<evidence type="ECO:0000259" key="9">
    <source>
        <dbReference type="Pfam" id="PF17652"/>
    </source>
</evidence>
<sequence>MSTSNNKKSKPFQFPVANSTLLPEPSNFFSPNLLSTPLPTNSFFQNFVLKNGDQYEYIHPYLVKSSNSSLSLSYPSISSNSTVISQLFQPDITISSIEKTYSSSHFNHKISSYSDLSVTLDIPSSNLRFYLVRGSPFLTLSVTKPTPLSITTIHAILSSSFNGSLRKHTFQLNNGQTWIFYASSPIMLNHGVSEITSEAFCGVIRIALLPDSDSKNEAVLDKFSTCYPLSGKVIFGKPFSVEYKWKKEGCGELLMVAHALHLRLLYDIDCDVTEEHHKEIVSSLLSDVEGLNSSLITTTSSYFYGKLIARAARLALIAEDVFFFDMVPNVKIKKFLKETIEPWFDGTFKENGFLYDQKWGGIVTKQDFAADSNDSFGSEFYNAQLHHLGYFLYGIAVMVKLDPDWGRKYKPQAYSLMEDFVNLSTCSNPNYTRLRCFDLYKLHSWAGGLKEFPEGRYQKGTSEAINAYYAATLIGLAYGDANVVSIGSTLFALEIQAAQNWWHLREEGYLYEEEFTKENRMMGILWSNKRETNLWFGHSGARQCLLGIQVLPLLPITEVLFSDVDYVKQLVEWRVSALEEDGIGEGWKGFLYALQGIYDKDGALEKIRKLNVLTCSIQNI</sequence>
<evidence type="ECO:0000256" key="4">
    <source>
        <dbReference type="ARBA" id="ARBA00022801"/>
    </source>
</evidence>
<dbReference type="HOGENOM" id="CLU_005482_4_0_1"/>
<evidence type="ECO:0000256" key="3">
    <source>
        <dbReference type="ARBA" id="ARBA00012780"/>
    </source>
</evidence>
<gene>
    <name evidence="11" type="ordered locus">MTR_4g036905</name>
    <name evidence="10" type="ordered locus">MTR_7g028445</name>
    <name evidence="12" type="ORF">MtrunA17_Chr4g0018941</name>
</gene>
<dbReference type="PANTHER" id="PTHR31983:SF22">
    <property type="entry name" value="GLUCAN ENDO-1,3-BETA-D-GLUCOSIDASE"/>
    <property type="match status" value="1"/>
</dbReference>